<evidence type="ECO:0000256" key="6">
    <source>
        <dbReference type="SAM" id="Phobius"/>
    </source>
</evidence>
<gene>
    <name evidence="7" type="ORF">ENH14_01040</name>
</gene>
<dbReference type="InterPro" id="IPR000292">
    <property type="entry name" value="For/NO2_transpt"/>
</dbReference>
<dbReference type="AlphaFoldDB" id="A0A7V0LU75"/>
<evidence type="ECO:0000256" key="4">
    <source>
        <dbReference type="ARBA" id="ARBA00023136"/>
    </source>
</evidence>
<feature type="transmembrane region" description="Helical" evidence="6">
    <location>
        <begin position="162"/>
        <end position="181"/>
    </location>
</feature>
<dbReference type="PROSITE" id="PS01005">
    <property type="entry name" value="FORMATE_NITRITE_TP_1"/>
    <property type="match status" value="1"/>
</dbReference>
<feature type="transmembrane region" description="Helical" evidence="6">
    <location>
        <begin position="187"/>
        <end position="205"/>
    </location>
</feature>
<organism evidence="7">
    <name type="scientific">candidate division WOR-3 bacterium</name>
    <dbReference type="NCBI Taxonomy" id="2052148"/>
    <lineage>
        <taxon>Bacteria</taxon>
        <taxon>Bacteria division WOR-3</taxon>
    </lineage>
</organism>
<evidence type="ECO:0000256" key="5">
    <source>
        <dbReference type="ARBA" id="ARBA00049660"/>
    </source>
</evidence>
<keyword evidence="3 6" id="KW-1133">Transmembrane helix</keyword>
<dbReference type="PANTHER" id="PTHR30520:SF6">
    <property type="entry name" value="FORMATE_NITRATE FAMILY TRANSPORTER (EUROFUNG)"/>
    <property type="match status" value="1"/>
</dbReference>
<feature type="transmembrane region" description="Helical" evidence="6">
    <location>
        <begin position="253"/>
        <end position="274"/>
    </location>
</feature>
<feature type="transmembrane region" description="Helical" evidence="6">
    <location>
        <begin position="26"/>
        <end position="46"/>
    </location>
</feature>
<feature type="transmembrane region" description="Helical" evidence="6">
    <location>
        <begin position="67"/>
        <end position="89"/>
    </location>
</feature>
<keyword evidence="2 6" id="KW-0812">Transmembrane</keyword>
<dbReference type="Pfam" id="PF01226">
    <property type="entry name" value="Form_Nir_trans"/>
    <property type="match status" value="1"/>
</dbReference>
<reference evidence="7" key="1">
    <citation type="journal article" date="2020" name="mSystems">
        <title>Genome- and Community-Level Interaction Insights into Carbon Utilization and Element Cycling Functions of Hydrothermarchaeota in Hydrothermal Sediment.</title>
        <authorList>
            <person name="Zhou Z."/>
            <person name="Liu Y."/>
            <person name="Xu W."/>
            <person name="Pan J."/>
            <person name="Luo Z.H."/>
            <person name="Li M."/>
        </authorList>
    </citation>
    <scope>NUCLEOTIDE SEQUENCE [LARGE SCALE GENOMIC DNA]</scope>
    <source>
        <strain evidence="7">HyVt-28</strain>
    </source>
</reference>
<dbReference type="EMBL" id="DRDR01000047">
    <property type="protein sequence ID" value="HDL60021.1"/>
    <property type="molecule type" value="Genomic_DNA"/>
</dbReference>
<comment type="subcellular location">
    <subcellularLocation>
        <location evidence="1">Membrane</location>
        <topology evidence="1">Multi-pass membrane protein</topology>
    </subcellularLocation>
</comment>
<keyword evidence="4 6" id="KW-0472">Membrane</keyword>
<dbReference type="PROSITE" id="PS01006">
    <property type="entry name" value="FORMATE_NITRITE_TP_2"/>
    <property type="match status" value="1"/>
</dbReference>
<protein>
    <submittedName>
        <fullName evidence="7">Formate/nitrite transporter family protein</fullName>
    </submittedName>
</protein>
<accession>A0A7V0LU75</accession>
<dbReference type="NCBIfam" id="TIGR00790">
    <property type="entry name" value="fnt"/>
    <property type="match status" value="1"/>
</dbReference>
<dbReference type="PANTHER" id="PTHR30520">
    <property type="entry name" value="FORMATE TRANSPORTER-RELATED"/>
    <property type="match status" value="1"/>
</dbReference>
<dbReference type="GO" id="GO:0005886">
    <property type="term" value="C:plasma membrane"/>
    <property type="evidence" value="ECO:0007669"/>
    <property type="project" value="TreeGrafter"/>
</dbReference>
<comment type="similarity">
    <text evidence="5">Belongs to the FNT transporter (TC 1.A.16) family.</text>
</comment>
<dbReference type="Proteomes" id="UP000886381">
    <property type="component" value="Unassembled WGS sequence"/>
</dbReference>
<evidence type="ECO:0000256" key="2">
    <source>
        <dbReference type="ARBA" id="ARBA00022692"/>
    </source>
</evidence>
<feature type="transmembrane region" description="Helical" evidence="6">
    <location>
        <begin position="109"/>
        <end position="132"/>
    </location>
</feature>
<dbReference type="GO" id="GO:0015499">
    <property type="term" value="F:formate transmembrane transporter activity"/>
    <property type="evidence" value="ECO:0007669"/>
    <property type="project" value="TreeGrafter"/>
</dbReference>
<evidence type="ECO:0000256" key="1">
    <source>
        <dbReference type="ARBA" id="ARBA00004141"/>
    </source>
</evidence>
<sequence length="280" mass="31084">MQFECRTPAAIADTLTTDICVKKTHFIFYKLFILGILAGVYIGFGAELATMVGHDVAKYMGVGMAKLIMGAVFSVGLMLVVIAGAELFTGNNLIFLSVLDKRAPVWRLFYNWIVVYIANLIGSLLLVILMYWSGLWKTNGYLVGATALKIANAKVNLSFLEAFARGVGCNWLVCLAVWIAFSARQTIGKIFAIFFPIMAFVASGFEHSVANMYFIPMGMFLKNIPHVVAAAGYPDLSNLNMYGFWVRNELPVTLGNMVGGAFFVAMLYWIVYIWRERKIA</sequence>
<evidence type="ECO:0000256" key="3">
    <source>
        <dbReference type="ARBA" id="ARBA00022989"/>
    </source>
</evidence>
<proteinExistence type="inferred from homology"/>
<dbReference type="Gene3D" id="1.20.1080.10">
    <property type="entry name" value="Glycerol uptake facilitator protein"/>
    <property type="match status" value="1"/>
</dbReference>
<comment type="caution">
    <text evidence="7">The sequence shown here is derived from an EMBL/GenBank/DDBJ whole genome shotgun (WGS) entry which is preliminary data.</text>
</comment>
<evidence type="ECO:0000313" key="7">
    <source>
        <dbReference type="EMBL" id="HDL60021.1"/>
    </source>
</evidence>
<name>A0A7V0LU75_UNCW3</name>
<dbReference type="InterPro" id="IPR023271">
    <property type="entry name" value="Aquaporin-like"/>
</dbReference>
<dbReference type="InterPro" id="IPR024002">
    <property type="entry name" value="For/NO2_transpt_CS"/>
</dbReference>